<evidence type="ECO:0000313" key="1">
    <source>
        <dbReference type="EMBL" id="AJD93323.1"/>
    </source>
</evidence>
<keyword evidence="1" id="KW-0614">Plasmid</keyword>
<keyword evidence="2" id="KW-1185">Reference proteome</keyword>
<gene>
    <name evidence="1" type="ORF">JMA_40050</name>
</gene>
<proteinExistence type="predicted"/>
<name>A0A0B5AXR9_9BACL</name>
<dbReference type="EMBL" id="CP009417">
    <property type="protein sequence ID" value="AJD93323.1"/>
    <property type="molecule type" value="Genomic_DNA"/>
</dbReference>
<sequence>MKTFVFHVKSGDSTFEKTASGHTAHEAEMKLIFDLSHDGVVYETVELKGEKI</sequence>
<dbReference type="AlphaFoldDB" id="A0A0B5AXR9"/>
<reference evidence="1 2" key="1">
    <citation type="submission" date="2014-08" db="EMBL/GenBank/DDBJ databases">
        <title>Complete genome of a marine bacteria Jeotgalibacillus malaysiensis.</title>
        <authorList>
            <person name="Yaakop A.S."/>
            <person name="Chan K.-G."/>
            <person name="Goh K.M."/>
        </authorList>
    </citation>
    <scope>NUCLEOTIDE SEQUENCE [LARGE SCALE GENOMIC DNA]</scope>
    <source>
        <strain evidence="1 2">D5</strain>
        <plasmid evidence="2">Plasmid</plasmid>
    </source>
</reference>
<dbReference type="HOGENOM" id="CLU_3080736_0_0_9"/>
<organism evidence="1 2">
    <name type="scientific">Jeotgalibacillus malaysiensis</name>
    <dbReference type="NCBI Taxonomy" id="1508404"/>
    <lineage>
        <taxon>Bacteria</taxon>
        <taxon>Bacillati</taxon>
        <taxon>Bacillota</taxon>
        <taxon>Bacilli</taxon>
        <taxon>Bacillales</taxon>
        <taxon>Caryophanaceae</taxon>
        <taxon>Jeotgalibacillus</taxon>
    </lineage>
</organism>
<dbReference type="KEGG" id="jeo:JMA_40050"/>
<accession>A0A0B5AXR9</accession>
<protein>
    <submittedName>
        <fullName evidence="1">Uncharacterized protein</fullName>
    </submittedName>
</protein>
<evidence type="ECO:0000313" key="2">
    <source>
        <dbReference type="Proteomes" id="UP000031449"/>
    </source>
</evidence>
<dbReference type="Proteomes" id="UP000031449">
    <property type="component" value="Plasmid unnamed"/>
</dbReference>
<geneLocation type="plasmid" evidence="2"/>
<dbReference type="BioCyc" id="JESP1508404:G14D9-13289-MONOMER"/>